<comment type="caution">
    <text evidence="2">The sequence shown here is derived from an EMBL/GenBank/DDBJ whole genome shotgun (WGS) entry which is preliminary data.</text>
</comment>
<dbReference type="PRINTS" id="PR00368">
    <property type="entry name" value="FADPNR"/>
</dbReference>
<name>A0A1F6DYN1_9BACT</name>
<dbReference type="Gene3D" id="3.40.50.720">
    <property type="entry name" value="NAD(P)-binding Rossmann-like Domain"/>
    <property type="match status" value="1"/>
</dbReference>
<dbReference type="STRING" id="1798497.A3D71_00540"/>
<dbReference type="Gene3D" id="3.50.50.60">
    <property type="entry name" value="FAD/NAD(P)-binding domain"/>
    <property type="match status" value="1"/>
</dbReference>
<dbReference type="Proteomes" id="UP000177652">
    <property type="component" value="Unassembled WGS sequence"/>
</dbReference>
<reference evidence="2 3" key="1">
    <citation type="journal article" date="2016" name="Nat. Commun.">
        <title>Thousands of microbial genomes shed light on interconnected biogeochemical processes in an aquifer system.</title>
        <authorList>
            <person name="Anantharaman K."/>
            <person name="Brown C.T."/>
            <person name="Hug L.A."/>
            <person name="Sharon I."/>
            <person name="Castelle C.J."/>
            <person name="Probst A.J."/>
            <person name="Thomas B.C."/>
            <person name="Singh A."/>
            <person name="Wilkins M.J."/>
            <person name="Karaoz U."/>
            <person name="Brodie E.L."/>
            <person name="Williams K.H."/>
            <person name="Hubbard S.S."/>
            <person name="Banfield J.F."/>
        </authorList>
    </citation>
    <scope>NUCLEOTIDE SEQUENCE [LARGE SCALE GENOMIC DNA]</scope>
</reference>
<feature type="domain" description="FAD dependent oxidoreductase" evidence="1">
    <location>
        <begin position="22"/>
        <end position="222"/>
    </location>
</feature>
<dbReference type="InterPro" id="IPR036188">
    <property type="entry name" value="FAD/NAD-bd_sf"/>
</dbReference>
<protein>
    <recommendedName>
        <fullName evidence="1">FAD dependent oxidoreductase domain-containing protein</fullName>
    </recommendedName>
</protein>
<evidence type="ECO:0000313" key="3">
    <source>
        <dbReference type="Proteomes" id="UP000177652"/>
    </source>
</evidence>
<dbReference type="InterPro" id="IPR006076">
    <property type="entry name" value="FAD-dep_OxRdtase"/>
</dbReference>
<dbReference type="PROSITE" id="PS51257">
    <property type="entry name" value="PROKAR_LIPOPROTEIN"/>
    <property type="match status" value="1"/>
</dbReference>
<organism evidence="2 3">
    <name type="scientific">Candidatus Kaiserbacteria bacterium RIFCSPHIGHO2_02_FULL_55_20</name>
    <dbReference type="NCBI Taxonomy" id="1798497"/>
    <lineage>
        <taxon>Bacteria</taxon>
        <taxon>Candidatus Kaiseribacteriota</taxon>
    </lineage>
</organism>
<evidence type="ECO:0000259" key="1">
    <source>
        <dbReference type="Pfam" id="PF01266"/>
    </source>
</evidence>
<accession>A0A1F6DYN1</accession>
<proteinExistence type="predicted"/>
<sequence>MSKEKTGTAHIRDALSNGVKSIAVVGGGIFGCTAAIYAARAGHEVHLFEKEKDLLQAASGINQYRLHRGYHYPRSSDTARSAKDADVSFREEYREAVIENGRHIYAIAKEGSLVAPDTFLAFCREQGLEVKEIPAGPHLVPDMVALVVEGEESWMDPAALRRVVLKKLKESGVELHLNTRATPEMLESFDAVVLATYARLNELTPPDTGVVQEYQFEVCEKPVVRLPGLENTGIVVLDGPFMCADPWGESGLHVLGNVVHAIHATNVGRSSVVPENLAPFLDRGLIRNPPITKIKDFIESGSRYIPILAHAEHVGSLFTIRTVLPRLEKTDARPTIVTKLSDRYIRIFSGKIGNCVEAAKQVVALL</sequence>
<dbReference type="EMBL" id="MFLK01000004">
    <property type="protein sequence ID" value="OGG66523.1"/>
    <property type="molecule type" value="Genomic_DNA"/>
</dbReference>
<dbReference type="AlphaFoldDB" id="A0A1F6DYN1"/>
<evidence type="ECO:0000313" key="2">
    <source>
        <dbReference type="EMBL" id="OGG66523.1"/>
    </source>
</evidence>
<dbReference type="Pfam" id="PF01266">
    <property type="entry name" value="DAO"/>
    <property type="match status" value="1"/>
</dbReference>
<dbReference type="SUPFAM" id="SSF51905">
    <property type="entry name" value="FAD/NAD(P)-binding domain"/>
    <property type="match status" value="1"/>
</dbReference>
<gene>
    <name evidence="2" type="ORF">A3D71_00540</name>
</gene>